<dbReference type="EMBL" id="JACVVK020000063">
    <property type="protein sequence ID" value="KAK7496880.1"/>
    <property type="molecule type" value="Genomic_DNA"/>
</dbReference>
<reference evidence="1 2" key="1">
    <citation type="journal article" date="2023" name="Sci. Data">
        <title>Genome assembly of the Korean intertidal mud-creeper Batillaria attramentaria.</title>
        <authorList>
            <person name="Patra A.K."/>
            <person name="Ho P.T."/>
            <person name="Jun S."/>
            <person name="Lee S.J."/>
            <person name="Kim Y."/>
            <person name="Won Y.J."/>
        </authorList>
    </citation>
    <scope>NUCLEOTIDE SEQUENCE [LARGE SCALE GENOMIC DNA]</scope>
    <source>
        <strain evidence="1">Wonlab-2016</strain>
    </source>
</reference>
<comment type="caution">
    <text evidence="1">The sequence shown here is derived from an EMBL/GenBank/DDBJ whole genome shotgun (WGS) entry which is preliminary data.</text>
</comment>
<dbReference type="PROSITE" id="PS51257">
    <property type="entry name" value="PROKAR_LIPOPROTEIN"/>
    <property type="match status" value="1"/>
</dbReference>
<protein>
    <submittedName>
        <fullName evidence="1">Uncharacterized protein</fullName>
    </submittedName>
</protein>
<name>A0ABD0LBX5_9CAEN</name>
<gene>
    <name evidence="1" type="ORF">BaRGS_00011860</name>
</gene>
<evidence type="ECO:0000313" key="1">
    <source>
        <dbReference type="EMBL" id="KAK7496880.1"/>
    </source>
</evidence>
<evidence type="ECO:0000313" key="2">
    <source>
        <dbReference type="Proteomes" id="UP001519460"/>
    </source>
</evidence>
<organism evidence="1 2">
    <name type="scientific">Batillaria attramentaria</name>
    <dbReference type="NCBI Taxonomy" id="370345"/>
    <lineage>
        <taxon>Eukaryota</taxon>
        <taxon>Metazoa</taxon>
        <taxon>Spiralia</taxon>
        <taxon>Lophotrochozoa</taxon>
        <taxon>Mollusca</taxon>
        <taxon>Gastropoda</taxon>
        <taxon>Caenogastropoda</taxon>
        <taxon>Sorbeoconcha</taxon>
        <taxon>Cerithioidea</taxon>
        <taxon>Batillariidae</taxon>
        <taxon>Batillaria</taxon>
    </lineage>
</organism>
<proteinExistence type="predicted"/>
<accession>A0ABD0LBX5</accession>
<sequence length="101" mass="11043">MRYYYCQHQPKTAVGTKPFCHSPVSLGGCQRDPQIVSVKVTKFQPCRSAPAGPFSVQEYELGAAFSSKVHDKLPRYGIVLVNPTAVPVIAGLLFSSKSEDQ</sequence>
<keyword evidence="2" id="KW-1185">Reference proteome</keyword>
<dbReference type="Proteomes" id="UP001519460">
    <property type="component" value="Unassembled WGS sequence"/>
</dbReference>
<dbReference type="AlphaFoldDB" id="A0ABD0LBX5"/>